<dbReference type="AlphaFoldDB" id="A0A1F5Z122"/>
<proteinExistence type="predicted"/>
<keyword evidence="1" id="KW-0812">Transmembrane</keyword>
<name>A0A1F5Z122_9BACT</name>
<gene>
    <name evidence="2" type="ORF">A2872_03060</name>
</gene>
<organism evidence="2 3">
    <name type="scientific">Candidatus Gottesmanbacteria bacterium RIFCSPHIGHO2_01_FULL_42_12</name>
    <dbReference type="NCBI Taxonomy" id="1798377"/>
    <lineage>
        <taxon>Bacteria</taxon>
        <taxon>Candidatus Gottesmaniibacteriota</taxon>
    </lineage>
</organism>
<accession>A0A1F5Z122</accession>
<keyword evidence="1" id="KW-1133">Transmembrane helix</keyword>
<evidence type="ECO:0000313" key="2">
    <source>
        <dbReference type="EMBL" id="OGG05822.1"/>
    </source>
</evidence>
<sequence length="285" mass="31879">MGKKGFANIVFILGIPLLIILCVLFFLSVKTKVLTGTMNDFVPPTFSNNSPREIVDSVVTAVNNASLNLKLSNSQDGYVWWISDDNLNIIDKSAVSASLKVKSETYCGFGGNPTCAQTPVPQELNLVLKKTFEKNGFELNTLNSSKDENDVSLYDFILAYQKGETRCTLTTQNDRFYDINSDGAKQDNSAYFAYTVSCSDQFQKSYQSQRPFLVDLGIKDAVITVKHQIDNFANVNINYRRTGSFVIAKFDGKSWIKIFSGQQYPPCKLMFESGVPETVYEKCLN</sequence>
<dbReference type="EMBL" id="MFJG01000027">
    <property type="protein sequence ID" value="OGG05822.1"/>
    <property type="molecule type" value="Genomic_DNA"/>
</dbReference>
<evidence type="ECO:0000313" key="3">
    <source>
        <dbReference type="Proteomes" id="UP000178681"/>
    </source>
</evidence>
<protein>
    <submittedName>
        <fullName evidence="2">Uncharacterized protein</fullName>
    </submittedName>
</protein>
<comment type="caution">
    <text evidence="2">The sequence shown here is derived from an EMBL/GenBank/DDBJ whole genome shotgun (WGS) entry which is preliminary data.</text>
</comment>
<feature type="transmembrane region" description="Helical" evidence="1">
    <location>
        <begin position="6"/>
        <end position="29"/>
    </location>
</feature>
<reference evidence="2 3" key="1">
    <citation type="journal article" date="2016" name="Nat. Commun.">
        <title>Thousands of microbial genomes shed light on interconnected biogeochemical processes in an aquifer system.</title>
        <authorList>
            <person name="Anantharaman K."/>
            <person name="Brown C.T."/>
            <person name="Hug L.A."/>
            <person name="Sharon I."/>
            <person name="Castelle C.J."/>
            <person name="Probst A.J."/>
            <person name="Thomas B.C."/>
            <person name="Singh A."/>
            <person name="Wilkins M.J."/>
            <person name="Karaoz U."/>
            <person name="Brodie E.L."/>
            <person name="Williams K.H."/>
            <person name="Hubbard S.S."/>
            <person name="Banfield J.F."/>
        </authorList>
    </citation>
    <scope>NUCLEOTIDE SEQUENCE [LARGE SCALE GENOMIC DNA]</scope>
</reference>
<dbReference type="Proteomes" id="UP000178681">
    <property type="component" value="Unassembled WGS sequence"/>
</dbReference>
<keyword evidence="1" id="KW-0472">Membrane</keyword>
<evidence type="ECO:0000256" key="1">
    <source>
        <dbReference type="SAM" id="Phobius"/>
    </source>
</evidence>